<accession>A0A6J6XM64</accession>
<protein>
    <submittedName>
        <fullName evidence="2">Unannotated protein</fullName>
    </submittedName>
</protein>
<organism evidence="2">
    <name type="scientific">freshwater metagenome</name>
    <dbReference type="NCBI Taxonomy" id="449393"/>
    <lineage>
        <taxon>unclassified sequences</taxon>
        <taxon>metagenomes</taxon>
        <taxon>ecological metagenomes</taxon>
    </lineage>
</organism>
<evidence type="ECO:0000256" key="1">
    <source>
        <dbReference type="SAM" id="MobiDB-lite"/>
    </source>
</evidence>
<reference evidence="2" key="1">
    <citation type="submission" date="2020-05" db="EMBL/GenBank/DDBJ databases">
        <authorList>
            <person name="Chiriac C."/>
            <person name="Salcher M."/>
            <person name="Ghai R."/>
            <person name="Kavagutti S V."/>
        </authorList>
    </citation>
    <scope>NUCLEOTIDE SEQUENCE</scope>
</reference>
<dbReference type="AlphaFoldDB" id="A0A6J6XM64"/>
<dbReference type="EMBL" id="CAFAAG010000078">
    <property type="protein sequence ID" value="CAB4796318.1"/>
    <property type="molecule type" value="Genomic_DNA"/>
</dbReference>
<evidence type="ECO:0000313" key="2">
    <source>
        <dbReference type="EMBL" id="CAB4796318.1"/>
    </source>
</evidence>
<name>A0A6J6XM64_9ZZZZ</name>
<proteinExistence type="predicted"/>
<gene>
    <name evidence="2" type="ORF">UFOPK2975_00987</name>
</gene>
<sequence>MNFIRRVLMVLGIAGIAGAILRIRGKSEPSTQRGGWRPLNPPTDITADQTNSQN</sequence>
<feature type="region of interest" description="Disordered" evidence="1">
    <location>
        <begin position="27"/>
        <end position="54"/>
    </location>
</feature>